<dbReference type="OrthoDB" id="10252077at2759"/>
<feature type="region of interest" description="Disordered" evidence="1">
    <location>
        <begin position="137"/>
        <end position="162"/>
    </location>
</feature>
<reference evidence="2" key="1">
    <citation type="submission" date="2013-04" db="EMBL/GenBank/DDBJ databases">
        <authorList>
            <person name="Qu J."/>
            <person name="Murali S.C."/>
            <person name="Bandaranaike D."/>
            <person name="Bellair M."/>
            <person name="Blankenburg K."/>
            <person name="Chao H."/>
            <person name="Dinh H."/>
            <person name="Doddapaneni H."/>
            <person name="Downs B."/>
            <person name="Dugan-Rocha S."/>
            <person name="Elkadiri S."/>
            <person name="Gnanaolivu R.D."/>
            <person name="Hernandez B."/>
            <person name="Javaid M."/>
            <person name="Jayaseelan J.C."/>
            <person name="Lee S."/>
            <person name="Li M."/>
            <person name="Ming W."/>
            <person name="Munidasa M."/>
            <person name="Muniz J."/>
            <person name="Nguyen L."/>
            <person name="Ongeri F."/>
            <person name="Osuji N."/>
            <person name="Pu L.-L."/>
            <person name="Puazo M."/>
            <person name="Qu C."/>
            <person name="Quiroz J."/>
            <person name="Raj R."/>
            <person name="Weissenberger G."/>
            <person name="Xin Y."/>
            <person name="Zou X."/>
            <person name="Han Y."/>
            <person name="Richards S."/>
            <person name="Worley K."/>
            <person name="Muzny D."/>
            <person name="Gibbs R."/>
        </authorList>
    </citation>
    <scope>NUCLEOTIDE SEQUENCE</scope>
    <source>
        <strain evidence="2">Sampled in the wild</strain>
    </source>
</reference>
<organism evidence="2 3">
    <name type="scientific">Ladona fulva</name>
    <name type="common">Scarce chaser dragonfly</name>
    <name type="synonym">Libellula fulva</name>
    <dbReference type="NCBI Taxonomy" id="123851"/>
    <lineage>
        <taxon>Eukaryota</taxon>
        <taxon>Metazoa</taxon>
        <taxon>Ecdysozoa</taxon>
        <taxon>Arthropoda</taxon>
        <taxon>Hexapoda</taxon>
        <taxon>Insecta</taxon>
        <taxon>Pterygota</taxon>
        <taxon>Palaeoptera</taxon>
        <taxon>Odonata</taxon>
        <taxon>Epiprocta</taxon>
        <taxon>Anisoptera</taxon>
        <taxon>Libelluloidea</taxon>
        <taxon>Libellulidae</taxon>
        <taxon>Ladona</taxon>
    </lineage>
</organism>
<dbReference type="GO" id="GO:0006914">
    <property type="term" value="P:autophagy"/>
    <property type="evidence" value="ECO:0007669"/>
    <property type="project" value="TreeGrafter"/>
</dbReference>
<dbReference type="GO" id="GO:0005776">
    <property type="term" value="C:autophagosome"/>
    <property type="evidence" value="ECO:0007669"/>
    <property type="project" value="TreeGrafter"/>
</dbReference>
<dbReference type="GO" id="GO:0005085">
    <property type="term" value="F:guanyl-nucleotide exchange factor activity"/>
    <property type="evidence" value="ECO:0007669"/>
    <property type="project" value="InterPro"/>
</dbReference>
<proteinExistence type="predicted"/>
<gene>
    <name evidence="2" type="ORF">J437_LFUL015651</name>
</gene>
<evidence type="ECO:0000313" key="2">
    <source>
        <dbReference type="EMBL" id="KAG8233949.1"/>
    </source>
</evidence>
<dbReference type="GO" id="GO:0006897">
    <property type="term" value="P:endocytosis"/>
    <property type="evidence" value="ECO:0007669"/>
    <property type="project" value="TreeGrafter"/>
</dbReference>
<dbReference type="Proteomes" id="UP000792457">
    <property type="component" value="Unassembled WGS sequence"/>
</dbReference>
<name>A0A8K0KET6_LADFU</name>
<dbReference type="PANTHER" id="PTHR31855:SF2">
    <property type="entry name" value="GUANINE NUCLEOTIDE EXCHANGE FACTOR C9ORF72"/>
    <property type="match status" value="1"/>
</dbReference>
<evidence type="ECO:0000313" key="3">
    <source>
        <dbReference type="Proteomes" id="UP000792457"/>
    </source>
</evidence>
<dbReference type="EMBL" id="KZ308754">
    <property type="protein sequence ID" value="KAG8233949.1"/>
    <property type="molecule type" value="Genomic_DNA"/>
</dbReference>
<dbReference type="GO" id="GO:0005768">
    <property type="term" value="C:endosome"/>
    <property type="evidence" value="ECO:0007669"/>
    <property type="project" value="TreeGrafter"/>
</dbReference>
<comment type="caution">
    <text evidence="2">The sequence shown here is derived from an EMBL/GenBank/DDBJ whole genome shotgun (WGS) entry which is preliminary data.</text>
</comment>
<protein>
    <submittedName>
        <fullName evidence="2">Uncharacterized protein</fullName>
    </submittedName>
</protein>
<evidence type="ECO:0000256" key="1">
    <source>
        <dbReference type="SAM" id="MobiDB-lite"/>
    </source>
</evidence>
<dbReference type="PROSITE" id="PS51835">
    <property type="entry name" value="DENN_C9ORF72"/>
    <property type="match status" value="1"/>
</dbReference>
<dbReference type="AlphaFoldDB" id="A0A8K0KET6"/>
<accession>A0A8K0KET6</accession>
<feature type="compositionally biased region" description="Basic and acidic residues" evidence="1">
    <location>
        <begin position="143"/>
        <end position="158"/>
    </location>
</feature>
<sequence>MLNAYISSSENLEGDGGDFCERLKQTKIFGDELLPNLVESASSGFSKESERSDPKYYDHVDNVFQHSDSHPCLNHRKYFHGFAYTASICSHLLPKDDNIVLAVVLSKWDDIMGPQTLHIWLQEDSEQIYNSAHLKQEFPPNNHFRESVSESSRNENSHSKSPVSLCELSEDSSLLSAVKYVTNHTVNCLTVSGNFGSSNSWVEKGTSFFAVPDINIVFLSLLFQVREQKTSVPYSIALIVNYEHYDYFRRLRVLCLQWLRRIALRFHISLSKISTAPEFCIWKNLDDWILQFCSLLVQLKQCGLQAAPYQVPFDVIETKILRRALTSHLQTFGSSVVIGKNSSEVNTVIAFLAMFLEENERYSTSLVDPSRKCSFNMGLKLQGLVLDEFGGRDLASVELIANPIPVTIIDLTVGDIPSAVKQSSHFHFHSLTQQEIYKQEYRFLNKDNGCSEDHESVMHSVRENGKLVEDIIMELKVLPLQHWEKYISMFLARLNHLALTLLNLVSWVKKTGGGVMKLPGEGKTVSLMKYLKRTLKVKEPDFLIILSKAEELRPGTYAFVMGVDHS</sequence>
<keyword evidence="3" id="KW-1185">Reference proteome</keyword>
<dbReference type="InterPro" id="IPR027819">
    <property type="entry name" value="C9orf72"/>
</dbReference>
<reference evidence="2" key="2">
    <citation type="submission" date="2017-10" db="EMBL/GenBank/DDBJ databases">
        <title>Ladona fulva Genome sequencing and assembly.</title>
        <authorList>
            <person name="Murali S."/>
            <person name="Richards S."/>
            <person name="Bandaranaike D."/>
            <person name="Bellair M."/>
            <person name="Blankenburg K."/>
            <person name="Chao H."/>
            <person name="Dinh H."/>
            <person name="Doddapaneni H."/>
            <person name="Dugan-Rocha S."/>
            <person name="Elkadiri S."/>
            <person name="Gnanaolivu R."/>
            <person name="Hernandez B."/>
            <person name="Skinner E."/>
            <person name="Javaid M."/>
            <person name="Lee S."/>
            <person name="Li M."/>
            <person name="Ming W."/>
            <person name="Munidasa M."/>
            <person name="Muniz J."/>
            <person name="Nguyen L."/>
            <person name="Hughes D."/>
            <person name="Osuji N."/>
            <person name="Pu L.-L."/>
            <person name="Puazo M."/>
            <person name="Qu C."/>
            <person name="Quiroz J."/>
            <person name="Raj R."/>
            <person name="Weissenberger G."/>
            <person name="Xin Y."/>
            <person name="Zou X."/>
            <person name="Han Y."/>
            <person name="Worley K."/>
            <person name="Muzny D."/>
            <person name="Gibbs R."/>
        </authorList>
    </citation>
    <scope>NUCLEOTIDE SEQUENCE</scope>
    <source>
        <strain evidence="2">Sampled in the wild</strain>
    </source>
</reference>
<dbReference type="Pfam" id="PF15019">
    <property type="entry name" value="C9orf72-like"/>
    <property type="match status" value="1"/>
</dbReference>
<dbReference type="PANTHER" id="PTHR31855">
    <property type="entry name" value="GUANINE NUCLEOTIDE EXCHANGE C9ORF72"/>
    <property type="match status" value="1"/>
</dbReference>